<name>A0A0D9W9S4_9ORYZ</name>
<evidence type="ECO:0000313" key="1">
    <source>
        <dbReference type="EnsemblPlants" id="LPERR04G21580.1"/>
    </source>
</evidence>
<reference evidence="2" key="2">
    <citation type="submission" date="2013-12" db="EMBL/GenBank/DDBJ databases">
        <authorList>
            <person name="Yu Y."/>
            <person name="Lee S."/>
            <person name="de Baynast K."/>
            <person name="Wissotski M."/>
            <person name="Liu L."/>
            <person name="Talag J."/>
            <person name="Goicoechea J."/>
            <person name="Angelova A."/>
            <person name="Jetty R."/>
            <person name="Kudrna D."/>
            <person name="Golser W."/>
            <person name="Rivera L."/>
            <person name="Zhang J."/>
            <person name="Wing R."/>
        </authorList>
    </citation>
    <scope>NUCLEOTIDE SEQUENCE</scope>
</reference>
<dbReference type="AlphaFoldDB" id="A0A0D9W9S4"/>
<dbReference type="EnsemblPlants" id="LPERR04G21580.1">
    <property type="protein sequence ID" value="LPERR04G21580.1"/>
    <property type="gene ID" value="LPERR04G21580"/>
</dbReference>
<protein>
    <submittedName>
        <fullName evidence="1">Uncharacterized protein</fullName>
    </submittedName>
</protein>
<reference evidence="1 2" key="1">
    <citation type="submission" date="2012-08" db="EMBL/GenBank/DDBJ databases">
        <title>Oryza genome evolution.</title>
        <authorList>
            <person name="Wing R.A."/>
        </authorList>
    </citation>
    <scope>NUCLEOTIDE SEQUENCE</scope>
</reference>
<accession>A0A0D9W9S4</accession>
<organism evidence="1 2">
    <name type="scientific">Leersia perrieri</name>
    <dbReference type="NCBI Taxonomy" id="77586"/>
    <lineage>
        <taxon>Eukaryota</taxon>
        <taxon>Viridiplantae</taxon>
        <taxon>Streptophyta</taxon>
        <taxon>Embryophyta</taxon>
        <taxon>Tracheophyta</taxon>
        <taxon>Spermatophyta</taxon>
        <taxon>Magnoliopsida</taxon>
        <taxon>Liliopsida</taxon>
        <taxon>Poales</taxon>
        <taxon>Poaceae</taxon>
        <taxon>BOP clade</taxon>
        <taxon>Oryzoideae</taxon>
        <taxon>Oryzeae</taxon>
        <taxon>Oryzinae</taxon>
        <taxon>Leersia</taxon>
    </lineage>
</organism>
<dbReference type="Gramene" id="LPERR04G21580.1">
    <property type="protein sequence ID" value="LPERR04G21580.1"/>
    <property type="gene ID" value="LPERR04G21580"/>
</dbReference>
<proteinExistence type="predicted"/>
<evidence type="ECO:0000313" key="2">
    <source>
        <dbReference type="Proteomes" id="UP000032180"/>
    </source>
</evidence>
<keyword evidence="2" id="KW-1185">Reference proteome</keyword>
<dbReference type="Proteomes" id="UP000032180">
    <property type="component" value="Chromosome 4"/>
</dbReference>
<dbReference type="HOGENOM" id="CLU_113482_0_0_1"/>
<reference evidence="1" key="3">
    <citation type="submission" date="2015-04" db="UniProtKB">
        <authorList>
            <consortium name="EnsemblPlants"/>
        </authorList>
    </citation>
    <scope>IDENTIFICATION</scope>
</reference>
<sequence length="236" mass="25887">MSAEWFLRGVGGDEALNLNGEPLDPAAIQSTLCGEVLHQNKGLAKNAVVTQNVTKMAEHNFEGDINSEEKRFRDRSLQSVAIYAPSFVYKSTLCSSMSWILMLHAEPAAGPRSSALNTGDRAASTHAWARNVSPLTLNSTSAISPICRCRLDGGTVMLFTFSERESLVTVRSQLIVMYSTLENRIRLKDDCSSVFLTNLMMLRSVPALTKMMNLTLTGRTLLVVVVVPTKCREADT</sequence>